<sequence>MMSAADSSSAAVPVPLAPPPWKCKCEVYWIPYYARTHGSDVPPVGAYAPLEAAWPPFADPAKAGSYRGGLGLIQILRYIDSPVGKYDELVLVPGYFDVPLKSQKKGQKNLRVTRIYVSQEDTAYNGRRNWNIPKHLARFSFTNISAGSSGPKSIKVEIFPPDTAATEPFFSTTLQAFQWLPSFPFSTKYMPMDITLVQPPLPASNKPGEEILCGTNCWFKLLPEGYTQKARLMWVNYTNVSSAADKRHINDDHNTQENDISTETGREETASVTKWWPSLHPWPVGLWMDQATLIFGVPDVLE</sequence>
<reference evidence="2 3" key="1">
    <citation type="journal article" date="2016" name="Fungal Biol.">
        <title>The genome of Xylona heveae provides a window into fungal endophytism.</title>
        <authorList>
            <person name="Gazis R."/>
            <person name="Kuo A."/>
            <person name="Riley R."/>
            <person name="LaButti K."/>
            <person name="Lipzen A."/>
            <person name="Lin J."/>
            <person name="Amirebrahimi M."/>
            <person name="Hesse C.N."/>
            <person name="Spatafora J.W."/>
            <person name="Henrissat B."/>
            <person name="Hainaut M."/>
            <person name="Grigoriev I.V."/>
            <person name="Hibbett D.S."/>
        </authorList>
    </citation>
    <scope>NUCLEOTIDE SEQUENCE [LARGE SCALE GENOMIC DNA]</scope>
    <source>
        <strain evidence="2 3">TC161</strain>
    </source>
</reference>
<evidence type="ECO:0000313" key="2">
    <source>
        <dbReference type="EMBL" id="KZF22079.1"/>
    </source>
</evidence>
<feature type="region of interest" description="Disordered" evidence="1">
    <location>
        <begin position="248"/>
        <end position="267"/>
    </location>
</feature>
<dbReference type="EMBL" id="KV407459">
    <property type="protein sequence ID" value="KZF22079.1"/>
    <property type="molecule type" value="Genomic_DNA"/>
</dbReference>
<dbReference type="STRING" id="1328760.A0A165GE17"/>
<dbReference type="AlphaFoldDB" id="A0A165GE17"/>
<evidence type="ECO:0000256" key="1">
    <source>
        <dbReference type="SAM" id="MobiDB-lite"/>
    </source>
</evidence>
<dbReference type="InParanoid" id="A0A165GE17"/>
<evidence type="ECO:0000313" key="3">
    <source>
        <dbReference type="Proteomes" id="UP000076632"/>
    </source>
</evidence>
<protein>
    <recommendedName>
        <fullName evidence="4">Acetoacetate decarboxylase</fullName>
    </recommendedName>
</protein>
<dbReference type="OMA" id="MECNEYS"/>
<dbReference type="PANTHER" id="PTHR40518">
    <property type="entry name" value="ACETOACETATE DECARBOXYLASE"/>
    <property type="match status" value="1"/>
</dbReference>
<accession>A0A165GE17</accession>
<keyword evidence="3" id="KW-1185">Reference proteome</keyword>
<dbReference type="Gene3D" id="2.40.400.10">
    <property type="entry name" value="Acetoacetate decarboxylase-like"/>
    <property type="match status" value="1"/>
</dbReference>
<dbReference type="SUPFAM" id="SSF160104">
    <property type="entry name" value="Acetoacetate decarboxylase-like"/>
    <property type="match status" value="1"/>
</dbReference>
<dbReference type="PANTHER" id="PTHR40518:SF1">
    <property type="entry name" value="ACETOACETATE DECARBOXYLASE"/>
    <property type="match status" value="1"/>
</dbReference>
<dbReference type="OrthoDB" id="9970474at2759"/>
<proteinExistence type="predicted"/>
<dbReference type="RefSeq" id="XP_018187634.1">
    <property type="nucleotide sequence ID" value="XM_018332707.1"/>
</dbReference>
<organism evidence="2 3">
    <name type="scientific">Xylona heveae (strain CBS 132557 / TC161)</name>
    <dbReference type="NCBI Taxonomy" id="1328760"/>
    <lineage>
        <taxon>Eukaryota</taxon>
        <taxon>Fungi</taxon>
        <taxon>Dikarya</taxon>
        <taxon>Ascomycota</taxon>
        <taxon>Pezizomycotina</taxon>
        <taxon>Xylonomycetes</taxon>
        <taxon>Xylonales</taxon>
        <taxon>Xylonaceae</taxon>
        <taxon>Xylona</taxon>
    </lineage>
</organism>
<dbReference type="InterPro" id="IPR023375">
    <property type="entry name" value="ADC_dom_sf"/>
</dbReference>
<name>A0A165GE17_XYLHT</name>
<dbReference type="GeneID" id="28897844"/>
<dbReference type="Proteomes" id="UP000076632">
    <property type="component" value="Unassembled WGS sequence"/>
</dbReference>
<evidence type="ECO:0008006" key="4">
    <source>
        <dbReference type="Google" id="ProtNLM"/>
    </source>
</evidence>
<gene>
    <name evidence="2" type="ORF">L228DRAFT_247694</name>
</gene>